<dbReference type="Pfam" id="PF00582">
    <property type="entry name" value="Usp"/>
    <property type="match status" value="1"/>
</dbReference>
<dbReference type="InterPro" id="IPR006016">
    <property type="entry name" value="UspA"/>
</dbReference>
<organism evidence="3 4">
    <name type="scientific">Stackebrandtia albiflava</name>
    <dbReference type="NCBI Taxonomy" id="406432"/>
    <lineage>
        <taxon>Bacteria</taxon>
        <taxon>Bacillati</taxon>
        <taxon>Actinomycetota</taxon>
        <taxon>Actinomycetes</taxon>
        <taxon>Glycomycetales</taxon>
        <taxon>Glycomycetaceae</taxon>
        <taxon>Stackebrandtia</taxon>
    </lineage>
</organism>
<dbReference type="SUPFAM" id="SSF52402">
    <property type="entry name" value="Adenine nucleotide alpha hydrolases-like"/>
    <property type="match status" value="1"/>
</dbReference>
<accession>A0A562VEB6</accession>
<gene>
    <name evidence="3" type="ORF">LX16_1932</name>
</gene>
<sequence>MTGTQIVVGVDGSEGGRRALRWAITAADRTSASVEAVMAWQREINDAAMIGATIAMSDPEEERKRAEVILANEIEDAVTTTGTGLHVTGRVIHGIPGVVLTEAAADAYLLVLGSHGHGRLRHALLGSVTEECIRQARCPVLVIPVPAEEDTAEAAA</sequence>
<proteinExistence type="inferred from homology"/>
<evidence type="ECO:0000313" key="3">
    <source>
        <dbReference type="EMBL" id="TWJ16205.1"/>
    </source>
</evidence>
<dbReference type="PANTHER" id="PTHR46268">
    <property type="entry name" value="STRESS RESPONSE PROTEIN NHAX"/>
    <property type="match status" value="1"/>
</dbReference>
<protein>
    <submittedName>
        <fullName evidence="3">Nucleotide-binding universal stress UspA family protein</fullName>
    </submittedName>
</protein>
<comment type="similarity">
    <text evidence="1">Belongs to the universal stress protein A family.</text>
</comment>
<feature type="domain" description="UspA" evidence="2">
    <location>
        <begin position="5"/>
        <end position="144"/>
    </location>
</feature>
<evidence type="ECO:0000313" key="4">
    <source>
        <dbReference type="Proteomes" id="UP000321617"/>
    </source>
</evidence>
<evidence type="ECO:0000259" key="2">
    <source>
        <dbReference type="Pfam" id="PF00582"/>
    </source>
</evidence>
<dbReference type="InterPro" id="IPR006015">
    <property type="entry name" value="Universal_stress_UspA"/>
</dbReference>
<dbReference type="PRINTS" id="PR01438">
    <property type="entry name" value="UNVRSLSTRESS"/>
</dbReference>
<dbReference type="OrthoDB" id="3472822at2"/>
<comment type="caution">
    <text evidence="3">The sequence shown here is derived from an EMBL/GenBank/DDBJ whole genome shotgun (WGS) entry which is preliminary data.</text>
</comment>
<dbReference type="RefSeq" id="WP_147136217.1">
    <property type="nucleotide sequence ID" value="NZ_BAABIJ010000001.1"/>
</dbReference>
<dbReference type="CDD" id="cd00293">
    <property type="entry name" value="USP-like"/>
    <property type="match status" value="1"/>
</dbReference>
<dbReference type="Gene3D" id="3.40.50.620">
    <property type="entry name" value="HUPs"/>
    <property type="match status" value="1"/>
</dbReference>
<dbReference type="InterPro" id="IPR014729">
    <property type="entry name" value="Rossmann-like_a/b/a_fold"/>
</dbReference>
<dbReference type="Proteomes" id="UP000321617">
    <property type="component" value="Unassembled WGS sequence"/>
</dbReference>
<dbReference type="AlphaFoldDB" id="A0A562VEB6"/>
<dbReference type="EMBL" id="VLLL01000005">
    <property type="protein sequence ID" value="TWJ16205.1"/>
    <property type="molecule type" value="Genomic_DNA"/>
</dbReference>
<keyword evidence="4" id="KW-1185">Reference proteome</keyword>
<evidence type="ECO:0000256" key="1">
    <source>
        <dbReference type="ARBA" id="ARBA00008791"/>
    </source>
</evidence>
<dbReference type="PANTHER" id="PTHR46268:SF6">
    <property type="entry name" value="UNIVERSAL STRESS PROTEIN UP12"/>
    <property type="match status" value="1"/>
</dbReference>
<name>A0A562VEB6_9ACTN</name>
<reference evidence="3 4" key="1">
    <citation type="journal article" date="2013" name="Stand. Genomic Sci.">
        <title>Genomic Encyclopedia of Type Strains, Phase I: The one thousand microbial genomes (KMG-I) project.</title>
        <authorList>
            <person name="Kyrpides N.C."/>
            <person name="Woyke T."/>
            <person name="Eisen J.A."/>
            <person name="Garrity G."/>
            <person name="Lilburn T.G."/>
            <person name="Beck B.J."/>
            <person name="Whitman W.B."/>
            <person name="Hugenholtz P."/>
            <person name="Klenk H.P."/>
        </authorList>
    </citation>
    <scope>NUCLEOTIDE SEQUENCE [LARGE SCALE GENOMIC DNA]</scope>
    <source>
        <strain evidence="3 4">DSM 45044</strain>
    </source>
</reference>